<proteinExistence type="predicted"/>
<keyword evidence="2" id="KW-1185">Reference proteome</keyword>
<evidence type="ECO:0008006" key="3">
    <source>
        <dbReference type="Google" id="ProtNLM"/>
    </source>
</evidence>
<dbReference type="eggNOG" id="ENOG502QSRB">
    <property type="taxonomic scope" value="Eukaryota"/>
</dbReference>
<gene>
    <name evidence="1" type="primary">KAFR0E00990</name>
    <name evidence="1" type="ORF">KAFR_0E00990</name>
</gene>
<dbReference type="PANTHER" id="PTHR36419">
    <property type="entry name" value="ARRESTIN FAMILY PROTEIN 1"/>
    <property type="match status" value="1"/>
</dbReference>
<dbReference type="PANTHER" id="PTHR36419:SF1">
    <property type="entry name" value="RHO1 GEF LOCALIZING PROTEIN 1"/>
    <property type="match status" value="1"/>
</dbReference>
<dbReference type="GeneID" id="13882832"/>
<dbReference type="GO" id="GO:0000935">
    <property type="term" value="C:division septum"/>
    <property type="evidence" value="ECO:0007669"/>
    <property type="project" value="TreeGrafter"/>
</dbReference>
<sequence>MGSGTFPVISLKPSYNSVIRGCPGIPDTLPRMECQLQVKSNNGKPINVSKIEIVLKTVENIHNYSIPMNGSTGHGSLIDASSAKLMISKKAKNKFEHVSTHYKKNIMLNNKNKELLGLDIPLTIALPNNIKETNYNRSFGSTVTVFECSVHYDDNNHIKSFNQIVNVEKFNYLLLLVKDSIKPIEKTTFSMDKKFKISYKIKNPVLSTHDTLHLSLQCKLNDPYTAHDTTLFKNKKKLRLKKVIIDLREIVQVHDLSNTEDPIDYIVGSKENILQSYVREVNEMVSLNEISMDFALKILTKDPNYDNFTRSNRDISTNSNSRRSSSNKIETTLLTNKNNNIPIEYHTSTTTAGRLFSILHGITIKFKFSGSNKNFEITDNNVTILNYSKSNLRQIRNFIVEEKKTAAFAQKFYNNFGGIRVKQKSASSTNNTILEYPALPPVIHYNDKETLEKFHIEYNSSYKPPQRIPIIE</sequence>
<dbReference type="InterPro" id="IPR053060">
    <property type="entry name" value="Cytokinesis_Signaling_Reg"/>
</dbReference>
<dbReference type="FunCoup" id="H2AV53">
    <property type="interactions" value="84"/>
</dbReference>
<reference evidence="1 2" key="1">
    <citation type="journal article" date="2011" name="Proc. Natl. Acad. Sci. U.S.A.">
        <title>Evolutionary erosion of yeast sex chromosomes by mating-type switching accidents.</title>
        <authorList>
            <person name="Gordon J.L."/>
            <person name="Armisen D."/>
            <person name="Proux-Wera E."/>
            <person name="Oheigeartaigh S.S."/>
            <person name="Byrne K.P."/>
            <person name="Wolfe K.H."/>
        </authorList>
    </citation>
    <scope>NUCLEOTIDE SEQUENCE [LARGE SCALE GENOMIC DNA]</scope>
    <source>
        <strain evidence="2">ATCC 22294 / BCRC 22015 / CBS 2517 / CECT 1963 / NBRC 1671 / NRRL Y-8276</strain>
    </source>
</reference>
<dbReference type="AlphaFoldDB" id="H2AV53"/>
<accession>H2AV53</accession>
<dbReference type="RefSeq" id="XP_003957388.1">
    <property type="nucleotide sequence ID" value="XM_003957339.1"/>
</dbReference>
<evidence type="ECO:0000313" key="2">
    <source>
        <dbReference type="Proteomes" id="UP000005220"/>
    </source>
</evidence>
<dbReference type="GO" id="GO:0097271">
    <property type="term" value="P:protein localization to bud neck"/>
    <property type="evidence" value="ECO:0007669"/>
    <property type="project" value="EnsemblFungi"/>
</dbReference>
<dbReference type="Proteomes" id="UP000005220">
    <property type="component" value="Chromosome 5"/>
</dbReference>
<dbReference type="KEGG" id="kaf:KAFR_0E00990"/>
<organism evidence="1 2">
    <name type="scientific">Kazachstania africana (strain ATCC 22294 / BCRC 22015 / CBS 2517 / CECT 1963 / NBRC 1671 / NRRL Y-8276)</name>
    <name type="common">Yeast</name>
    <name type="synonym">Kluyveromyces africanus</name>
    <dbReference type="NCBI Taxonomy" id="1071382"/>
    <lineage>
        <taxon>Eukaryota</taxon>
        <taxon>Fungi</taxon>
        <taxon>Dikarya</taxon>
        <taxon>Ascomycota</taxon>
        <taxon>Saccharomycotina</taxon>
        <taxon>Saccharomycetes</taxon>
        <taxon>Saccharomycetales</taxon>
        <taxon>Saccharomycetaceae</taxon>
        <taxon>Kazachstania</taxon>
    </lineage>
</organism>
<dbReference type="HOGENOM" id="CLU_598506_0_0_1"/>
<name>H2AV53_KAZAF</name>
<dbReference type="EMBL" id="HE650825">
    <property type="protein sequence ID" value="CCF58253.1"/>
    <property type="molecule type" value="Genomic_DNA"/>
</dbReference>
<dbReference type="STRING" id="1071382.H2AV53"/>
<dbReference type="GO" id="GO:0000917">
    <property type="term" value="P:division septum assembly"/>
    <property type="evidence" value="ECO:0007669"/>
    <property type="project" value="TreeGrafter"/>
</dbReference>
<dbReference type="OrthoDB" id="4001642at2759"/>
<evidence type="ECO:0000313" key="1">
    <source>
        <dbReference type="EMBL" id="CCF58253.1"/>
    </source>
</evidence>
<dbReference type="InParanoid" id="H2AV53"/>
<protein>
    <recommendedName>
        <fullName evidence="3">Arrestin C-terminal-like domain-containing protein</fullName>
    </recommendedName>
</protein>